<dbReference type="InterPro" id="IPR032710">
    <property type="entry name" value="NTF2-like_dom_sf"/>
</dbReference>
<comment type="caution">
    <text evidence="2">The sequence shown here is derived from an EMBL/GenBank/DDBJ whole genome shotgun (WGS) entry which is preliminary data.</text>
</comment>
<dbReference type="InterPro" id="IPR037401">
    <property type="entry name" value="SnoaL-like"/>
</dbReference>
<proteinExistence type="predicted"/>
<gene>
    <name evidence="2" type="ORF">D3878_06975</name>
</gene>
<dbReference type="Gene3D" id="3.10.450.50">
    <property type="match status" value="1"/>
</dbReference>
<organism evidence="2 3">
    <name type="scientific">Noviherbaspirillum sedimenti</name>
    <dbReference type="NCBI Taxonomy" id="2320865"/>
    <lineage>
        <taxon>Bacteria</taxon>
        <taxon>Pseudomonadati</taxon>
        <taxon>Pseudomonadota</taxon>
        <taxon>Betaproteobacteria</taxon>
        <taxon>Burkholderiales</taxon>
        <taxon>Oxalobacteraceae</taxon>
        <taxon>Noviherbaspirillum</taxon>
    </lineage>
</organism>
<keyword evidence="3" id="KW-1185">Reference proteome</keyword>
<accession>A0A3A3FYY6</accession>
<feature type="domain" description="SnoaL-like" evidence="1">
    <location>
        <begin position="7"/>
        <end position="135"/>
    </location>
</feature>
<dbReference type="Proteomes" id="UP000266327">
    <property type="component" value="Unassembled WGS sequence"/>
</dbReference>
<reference evidence="3" key="1">
    <citation type="submission" date="2018-09" db="EMBL/GenBank/DDBJ databases">
        <authorList>
            <person name="Zhu H."/>
        </authorList>
    </citation>
    <scope>NUCLEOTIDE SEQUENCE [LARGE SCALE GENOMIC DNA]</scope>
    <source>
        <strain evidence="3">K1S02-23</strain>
    </source>
</reference>
<dbReference type="RefSeq" id="WP_119784806.1">
    <property type="nucleotide sequence ID" value="NZ_QYUQ01000002.1"/>
</dbReference>
<dbReference type="Pfam" id="PF13577">
    <property type="entry name" value="SnoaL_4"/>
    <property type="match status" value="1"/>
</dbReference>
<name>A0A3A3FYY6_9BURK</name>
<protein>
    <submittedName>
        <fullName evidence="2">Nuclear transport factor 2 family protein</fullName>
    </submittedName>
</protein>
<sequence length="152" mass="17599">MMDAQEKLLAIECIRNLKARYFRFVDTKQWKELRSLFDDDATIFFLEAFDSPKPVDEAMTFIIDVLDKTVSIHSGYMPEIEIIDDRNARAIWPMQDQLYWSSAADNPFGISEMTGAGHYHETYRCNGGKWQIATLKLTRLRRATIPLPTACE</sequence>
<evidence type="ECO:0000259" key="1">
    <source>
        <dbReference type="Pfam" id="PF13577"/>
    </source>
</evidence>
<dbReference type="OrthoDB" id="4571298at2"/>
<dbReference type="SUPFAM" id="SSF54427">
    <property type="entry name" value="NTF2-like"/>
    <property type="match status" value="1"/>
</dbReference>
<dbReference type="EMBL" id="QYUQ01000002">
    <property type="protein sequence ID" value="RJG01357.1"/>
    <property type="molecule type" value="Genomic_DNA"/>
</dbReference>
<evidence type="ECO:0000313" key="3">
    <source>
        <dbReference type="Proteomes" id="UP000266327"/>
    </source>
</evidence>
<dbReference type="AlphaFoldDB" id="A0A3A3FYY6"/>
<evidence type="ECO:0000313" key="2">
    <source>
        <dbReference type="EMBL" id="RJG01357.1"/>
    </source>
</evidence>